<dbReference type="EMBL" id="BMFN01000003">
    <property type="protein sequence ID" value="GGF72334.1"/>
    <property type="molecule type" value="Genomic_DNA"/>
</dbReference>
<proteinExistence type="predicted"/>
<dbReference type="Proteomes" id="UP000605392">
    <property type="component" value="Unassembled WGS sequence"/>
</dbReference>
<keyword evidence="2" id="KW-1185">Reference proteome</keyword>
<evidence type="ECO:0000313" key="2">
    <source>
        <dbReference type="Proteomes" id="UP000605392"/>
    </source>
</evidence>
<accession>A0ACB5PUB8</accession>
<sequence>MGKQEETQGPNSYFSEQNHKNQEMATMWFKIGQKRSKRPGPPLMGNRVANCGTPHGDDMLV</sequence>
<protein>
    <submittedName>
        <fullName evidence="1">Uncharacterized protein</fullName>
    </submittedName>
</protein>
<organism evidence="1 2">
    <name type="scientific">Hymenobacter qilianensis</name>
    <dbReference type="NCBI Taxonomy" id="1385715"/>
    <lineage>
        <taxon>Bacteria</taxon>
        <taxon>Pseudomonadati</taxon>
        <taxon>Bacteroidota</taxon>
        <taxon>Cytophagia</taxon>
        <taxon>Cytophagales</taxon>
        <taxon>Hymenobacteraceae</taxon>
        <taxon>Hymenobacter</taxon>
    </lineage>
</organism>
<comment type="caution">
    <text evidence="1">The sequence shown here is derived from an EMBL/GenBank/DDBJ whole genome shotgun (WGS) entry which is preliminary data.</text>
</comment>
<name>A0ACB5PUB8_9BACT</name>
<gene>
    <name evidence="1" type="ORF">GCM10011375_29350</name>
</gene>
<evidence type="ECO:0000313" key="1">
    <source>
        <dbReference type="EMBL" id="GGF72334.1"/>
    </source>
</evidence>
<reference evidence="1 2" key="1">
    <citation type="journal article" date="2019" name="Int. J. Syst. Evol. Microbiol.">
        <title>The Global Catalogue of Microorganisms (GCM) 10K type strain sequencing project: providing services to taxonomists for standard genome sequencing and annotation.</title>
        <authorList>
            <consortium name="The Broad Institute Genomics Platform"/>
            <consortium name="The Broad Institute Genome Sequencing Center for Infectious Disease"/>
            <person name="Wu L."/>
            <person name="Ma J."/>
        </authorList>
    </citation>
    <scope>NUCLEOTIDE SEQUENCE [LARGE SCALE GENOMIC DNA]</scope>
    <source>
        <strain evidence="1 2">CGMCC 1.12720</strain>
    </source>
</reference>